<organism evidence="1 2">
    <name type="scientific">Burkholderia territorii</name>
    <dbReference type="NCBI Taxonomy" id="1503055"/>
    <lineage>
        <taxon>Bacteria</taxon>
        <taxon>Pseudomonadati</taxon>
        <taxon>Pseudomonadota</taxon>
        <taxon>Betaproteobacteria</taxon>
        <taxon>Burkholderiales</taxon>
        <taxon>Burkholderiaceae</taxon>
        <taxon>Burkholderia</taxon>
        <taxon>Burkholderia cepacia complex</taxon>
    </lineage>
</organism>
<comment type="caution">
    <text evidence="1">The sequence shown here is derived from an EMBL/GenBank/DDBJ whole genome shotgun (WGS) entry which is preliminary data.</text>
</comment>
<sequence length="83" mass="9323">MIRYILTGWDKMEDPIMGATEKRACRGAATVSCRMSSEHAQRCRHCGTKVRDDMVDHRFFGFAAGCDQAERRSPPDTEARDGA</sequence>
<protein>
    <submittedName>
        <fullName evidence="1">Uncharacterized protein</fullName>
    </submittedName>
</protein>
<reference evidence="1 2" key="1">
    <citation type="submission" date="2015-11" db="EMBL/GenBank/DDBJ databases">
        <title>Expanding the genomic diversity of Burkholderia species for the development of highly accurate diagnostics.</title>
        <authorList>
            <person name="Sahl J."/>
            <person name="Keim P."/>
            <person name="Wagner D."/>
        </authorList>
    </citation>
    <scope>NUCLEOTIDE SEQUENCE [LARGE SCALE GENOMIC DNA]</scope>
    <source>
        <strain evidence="1 2">MSMB793WGS</strain>
    </source>
</reference>
<dbReference type="EMBL" id="LPLZ01000074">
    <property type="protein sequence ID" value="KWN06347.1"/>
    <property type="molecule type" value="Genomic_DNA"/>
</dbReference>
<proteinExistence type="predicted"/>
<dbReference type="AlphaFoldDB" id="A0A119VE18"/>
<name>A0A119VE18_9BURK</name>
<accession>A0A119VE18</accession>
<gene>
    <name evidence="1" type="ORF">WT83_27065</name>
</gene>
<dbReference type="Proteomes" id="UP000068016">
    <property type="component" value="Unassembled WGS sequence"/>
</dbReference>
<evidence type="ECO:0000313" key="2">
    <source>
        <dbReference type="Proteomes" id="UP000068016"/>
    </source>
</evidence>
<evidence type="ECO:0000313" key="1">
    <source>
        <dbReference type="EMBL" id="KWN06347.1"/>
    </source>
</evidence>